<dbReference type="GO" id="GO:0008080">
    <property type="term" value="F:N-acetyltransferase activity"/>
    <property type="evidence" value="ECO:0007669"/>
    <property type="project" value="InterPro"/>
</dbReference>
<evidence type="ECO:0000256" key="1">
    <source>
        <dbReference type="ARBA" id="ARBA00022679"/>
    </source>
</evidence>
<dbReference type="PANTHER" id="PTHR43626">
    <property type="entry name" value="ACYL-COA N-ACYLTRANSFERASE"/>
    <property type="match status" value="1"/>
</dbReference>
<dbReference type="Proteomes" id="UP000008718">
    <property type="component" value="Chromosome"/>
</dbReference>
<dbReference type="InterPro" id="IPR016181">
    <property type="entry name" value="Acyl_CoA_acyltransferase"/>
</dbReference>
<organism evidence="4 5">
    <name type="scientific">Paludibacter propionicigenes (strain DSM 17365 / JCM 13257 / WB4)</name>
    <dbReference type="NCBI Taxonomy" id="694427"/>
    <lineage>
        <taxon>Bacteria</taxon>
        <taxon>Pseudomonadati</taxon>
        <taxon>Bacteroidota</taxon>
        <taxon>Bacteroidia</taxon>
        <taxon>Bacteroidales</taxon>
        <taxon>Paludibacteraceae</taxon>
        <taxon>Paludibacter</taxon>
    </lineage>
</organism>
<reference key="1">
    <citation type="submission" date="2010-11" db="EMBL/GenBank/DDBJ databases">
        <title>The complete genome of Paludibacter propionicigenes DSM 17365.</title>
        <authorList>
            <consortium name="US DOE Joint Genome Institute (JGI-PGF)"/>
            <person name="Lucas S."/>
            <person name="Copeland A."/>
            <person name="Lapidus A."/>
            <person name="Bruce D."/>
            <person name="Goodwin L."/>
            <person name="Pitluck S."/>
            <person name="Kyrpides N."/>
            <person name="Mavromatis K."/>
            <person name="Ivanova N."/>
            <person name="Munk A.C."/>
            <person name="Brettin T."/>
            <person name="Detter J.C."/>
            <person name="Han C."/>
            <person name="Tapia R."/>
            <person name="Land M."/>
            <person name="Hauser L."/>
            <person name="Markowitz V."/>
            <person name="Cheng J.-F."/>
            <person name="Hugenholtz P."/>
            <person name="Woyke T."/>
            <person name="Wu D."/>
            <person name="Gronow S."/>
            <person name="Wellnitz S."/>
            <person name="Brambilla E."/>
            <person name="Klenk H.-P."/>
            <person name="Eisen J.A."/>
        </authorList>
    </citation>
    <scope>NUCLEOTIDE SEQUENCE</scope>
    <source>
        <strain>WB4</strain>
    </source>
</reference>
<dbReference type="GO" id="GO:0005737">
    <property type="term" value="C:cytoplasm"/>
    <property type="evidence" value="ECO:0007669"/>
    <property type="project" value="TreeGrafter"/>
</dbReference>
<dbReference type="InterPro" id="IPR045039">
    <property type="entry name" value="NSI-like"/>
</dbReference>
<dbReference type="RefSeq" id="WP_013443566.1">
    <property type="nucleotide sequence ID" value="NC_014734.1"/>
</dbReference>
<dbReference type="KEGG" id="ppn:Palpr_0035"/>
<protein>
    <submittedName>
        <fullName evidence="4">GCN5-related N-acetyltransferase</fullName>
    </submittedName>
</protein>
<keyword evidence="1 4" id="KW-0808">Transferase</keyword>
<evidence type="ECO:0000256" key="2">
    <source>
        <dbReference type="ARBA" id="ARBA00023315"/>
    </source>
</evidence>
<keyword evidence="2" id="KW-0012">Acyltransferase</keyword>
<dbReference type="eggNOG" id="COG0454">
    <property type="taxonomic scope" value="Bacteria"/>
</dbReference>
<dbReference type="Pfam" id="PF00583">
    <property type="entry name" value="Acetyltransf_1"/>
    <property type="match status" value="1"/>
</dbReference>
<gene>
    <name evidence="4" type="ordered locus">Palpr_0035</name>
</gene>
<dbReference type="EMBL" id="CP002345">
    <property type="protein sequence ID" value="ADQ78197.1"/>
    <property type="molecule type" value="Genomic_DNA"/>
</dbReference>
<sequence length="140" mass="16064">MNLRLQFDTNDIDWNLIVDILREVGMGYHTSEIHERAFNNSHTVVFVFDEERLVGFGRAISDGEYQAALYDIAVLPSYQGKGIGKIIIQAIVRNTPNCNFILYASPGKEKFYEKENFKRMKTGMALFVDAKKMKDKGFTE</sequence>
<dbReference type="Gene3D" id="3.40.630.30">
    <property type="match status" value="1"/>
</dbReference>
<dbReference type="InterPro" id="IPR000182">
    <property type="entry name" value="GNAT_dom"/>
</dbReference>
<dbReference type="PANTHER" id="PTHR43626:SF4">
    <property type="entry name" value="GCN5-RELATED N-ACETYLTRANSFERASE 2, CHLOROPLASTIC"/>
    <property type="match status" value="1"/>
</dbReference>
<dbReference type="AlphaFoldDB" id="E4T0S2"/>
<proteinExistence type="predicted"/>
<accession>E4T0S2</accession>
<feature type="domain" description="N-acetyltransferase" evidence="3">
    <location>
        <begin position="1"/>
        <end position="140"/>
    </location>
</feature>
<evidence type="ECO:0000259" key="3">
    <source>
        <dbReference type="PROSITE" id="PS51186"/>
    </source>
</evidence>
<dbReference type="SUPFAM" id="SSF55729">
    <property type="entry name" value="Acyl-CoA N-acyltransferases (Nat)"/>
    <property type="match status" value="1"/>
</dbReference>
<dbReference type="PROSITE" id="PS51186">
    <property type="entry name" value="GNAT"/>
    <property type="match status" value="1"/>
</dbReference>
<keyword evidence="5" id="KW-1185">Reference proteome</keyword>
<dbReference type="CDD" id="cd04301">
    <property type="entry name" value="NAT_SF"/>
    <property type="match status" value="1"/>
</dbReference>
<dbReference type="HOGENOM" id="CLU_086503_3_0_10"/>
<evidence type="ECO:0000313" key="5">
    <source>
        <dbReference type="Proteomes" id="UP000008718"/>
    </source>
</evidence>
<dbReference type="STRING" id="694427.Palpr_0035"/>
<evidence type="ECO:0000313" key="4">
    <source>
        <dbReference type="EMBL" id="ADQ78197.1"/>
    </source>
</evidence>
<reference evidence="4 5" key="2">
    <citation type="journal article" date="2011" name="Stand. Genomic Sci.">
        <title>Complete genome sequence of Paludibacter propionicigenes type strain (WB4).</title>
        <authorList>
            <person name="Gronow S."/>
            <person name="Munk C."/>
            <person name="Lapidus A."/>
            <person name="Nolan M."/>
            <person name="Lucas S."/>
            <person name="Hammon N."/>
            <person name="Deshpande S."/>
            <person name="Cheng J.F."/>
            <person name="Tapia R."/>
            <person name="Han C."/>
            <person name="Goodwin L."/>
            <person name="Pitluck S."/>
            <person name="Liolios K."/>
            <person name="Ivanova N."/>
            <person name="Mavromatis K."/>
            <person name="Mikhailova N."/>
            <person name="Pati A."/>
            <person name="Chen A."/>
            <person name="Palaniappan K."/>
            <person name="Land M."/>
            <person name="Hauser L."/>
            <person name="Chang Y.J."/>
            <person name="Jeffries C.D."/>
            <person name="Brambilla E."/>
            <person name="Rohde M."/>
            <person name="Goker M."/>
            <person name="Detter J.C."/>
            <person name="Woyke T."/>
            <person name="Bristow J."/>
            <person name="Eisen J.A."/>
            <person name="Markowitz V."/>
            <person name="Hugenholtz P."/>
            <person name="Kyrpides N.C."/>
            <person name="Klenk H.P."/>
        </authorList>
    </citation>
    <scope>NUCLEOTIDE SEQUENCE [LARGE SCALE GENOMIC DNA]</scope>
    <source>
        <strain evidence="5">DSM 17365 / JCM 13257 / WB4</strain>
    </source>
</reference>
<dbReference type="OrthoDB" id="9788916at2"/>
<name>E4T0S2_PALPW</name>